<dbReference type="InterPro" id="IPR003660">
    <property type="entry name" value="HAMP_dom"/>
</dbReference>
<keyword evidence="5" id="KW-1185">Reference proteome</keyword>
<evidence type="ECO:0000259" key="3">
    <source>
        <dbReference type="PROSITE" id="PS50885"/>
    </source>
</evidence>
<keyword evidence="2" id="KW-0472">Membrane</keyword>
<organism evidence="4 5">
    <name type="scientific">Methylobrevis pamukkalensis</name>
    <dbReference type="NCBI Taxonomy" id="1439726"/>
    <lineage>
        <taxon>Bacteria</taxon>
        <taxon>Pseudomonadati</taxon>
        <taxon>Pseudomonadota</taxon>
        <taxon>Alphaproteobacteria</taxon>
        <taxon>Hyphomicrobiales</taxon>
        <taxon>Pleomorphomonadaceae</taxon>
        <taxon>Methylobrevis</taxon>
    </lineage>
</organism>
<dbReference type="Proteomes" id="UP000094622">
    <property type="component" value="Unassembled WGS sequence"/>
</dbReference>
<dbReference type="Pfam" id="PF00672">
    <property type="entry name" value="HAMP"/>
    <property type="match status" value="1"/>
</dbReference>
<dbReference type="GO" id="GO:0007165">
    <property type="term" value="P:signal transduction"/>
    <property type="evidence" value="ECO:0007669"/>
    <property type="project" value="InterPro"/>
</dbReference>
<dbReference type="AlphaFoldDB" id="A0A1E3H8A2"/>
<evidence type="ECO:0000313" key="4">
    <source>
        <dbReference type="EMBL" id="ODN72543.1"/>
    </source>
</evidence>
<evidence type="ECO:0000313" key="5">
    <source>
        <dbReference type="Proteomes" id="UP000094622"/>
    </source>
</evidence>
<feature type="domain" description="HAMP" evidence="3">
    <location>
        <begin position="321"/>
        <end position="373"/>
    </location>
</feature>
<dbReference type="PROSITE" id="PS50885">
    <property type="entry name" value="HAMP"/>
    <property type="match status" value="1"/>
</dbReference>
<feature type="region of interest" description="Disordered" evidence="1">
    <location>
        <begin position="479"/>
        <end position="541"/>
    </location>
</feature>
<dbReference type="Gene3D" id="6.10.340.10">
    <property type="match status" value="1"/>
</dbReference>
<feature type="compositionally biased region" description="Basic and acidic residues" evidence="1">
    <location>
        <begin position="501"/>
        <end position="525"/>
    </location>
</feature>
<dbReference type="SMART" id="SM00304">
    <property type="entry name" value="HAMP"/>
    <property type="match status" value="1"/>
</dbReference>
<dbReference type="SUPFAM" id="SSF158472">
    <property type="entry name" value="HAMP domain-like"/>
    <property type="match status" value="1"/>
</dbReference>
<dbReference type="OrthoDB" id="3378718at2"/>
<dbReference type="PANTHER" id="PTHR32089:SF112">
    <property type="entry name" value="LYSOZYME-LIKE PROTEIN-RELATED"/>
    <property type="match status" value="1"/>
</dbReference>
<gene>
    <name evidence="4" type="ORF">A6302_00034</name>
</gene>
<feature type="compositionally biased region" description="Low complexity" evidence="1">
    <location>
        <begin position="528"/>
        <end position="541"/>
    </location>
</feature>
<dbReference type="PANTHER" id="PTHR32089">
    <property type="entry name" value="METHYL-ACCEPTING CHEMOTAXIS PROTEIN MCPB"/>
    <property type="match status" value="1"/>
</dbReference>
<dbReference type="SUPFAM" id="SSF58104">
    <property type="entry name" value="Methyl-accepting chemotaxis protein (MCP) signaling domain"/>
    <property type="match status" value="1"/>
</dbReference>
<evidence type="ECO:0000256" key="1">
    <source>
        <dbReference type="SAM" id="MobiDB-lite"/>
    </source>
</evidence>
<keyword evidence="2" id="KW-1133">Transmembrane helix</keyword>
<sequence>MAVAASPRIASLFSGRSLRFRLTLSSLVWVTGLILIAAAAIYGLLDIRKADDALARASAVAVAALGVEADTADLIVIEQTFVAAPTAARAAEMRTAADAAVLRADALAGAVGDLGLPTDDVAALADALRTIVTFFGELDSRQAAIGYDADSGLHGDFLAAEGALGRHINKISKSGMNEATVRIVQGFAQLSFARSEFQRVVDATTHGSVEAAIGRLGRYVGKAAIGDADKAEIQRLSDSYAATFSAWSDALVARTPVVDKLRLNFDLVPAMVDTIVAAADERRAAAAAHADAVAQRTMMVLPAVALVTLLVGVSLNTAIARGITGPLGRLKAVMTALAEGGAPEVPDTHRADEAGDMARAVAVFRDNALERRRLADDARQETETRLARQTRVDDLIAGFRAEVRDTLHMVAVSMEEMEGTAGAMIAIAEETAERTGTAATASASTRSGVQTVASAAEELSASITEIETQVAQTNDVVTRAAERPGLRRQGPPPHRRRPPDRRRGGADPGDRRPDQPARPQRDHRAARAARPGAALPWSPPR</sequence>
<dbReference type="GO" id="GO:0016020">
    <property type="term" value="C:membrane"/>
    <property type="evidence" value="ECO:0007669"/>
    <property type="project" value="InterPro"/>
</dbReference>
<evidence type="ECO:0000256" key="2">
    <source>
        <dbReference type="SAM" id="Phobius"/>
    </source>
</evidence>
<name>A0A1E3H8A2_9HYPH</name>
<accession>A0A1E3H8A2</accession>
<feature type="transmembrane region" description="Helical" evidence="2">
    <location>
        <begin position="26"/>
        <end position="45"/>
    </location>
</feature>
<dbReference type="EMBL" id="MCRJ01000001">
    <property type="protein sequence ID" value="ODN72543.1"/>
    <property type="molecule type" value="Genomic_DNA"/>
</dbReference>
<keyword evidence="2" id="KW-0812">Transmembrane</keyword>
<reference evidence="4 5" key="1">
    <citation type="submission" date="2016-07" db="EMBL/GenBank/DDBJ databases">
        <title>Draft Genome Sequence of Methylobrevis pamukkalensis PK2.</title>
        <authorList>
            <person name="Vasilenko O.V."/>
            <person name="Doronina N.V."/>
            <person name="Shmareva M.N."/>
            <person name="Tarlachkov S.V."/>
            <person name="Mustakhimov I."/>
            <person name="Trotsenko Y.A."/>
        </authorList>
    </citation>
    <scope>NUCLEOTIDE SEQUENCE [LARGE SCALE GENOMIC DNA]</scope>
    <source>
        <strain evidence="4 5">PK2</strain>
    </source>
</reference>
<proteinExistence type="predicted"/>
<comment type="caution">
    <text evidence="4">The sequence shown here is derived from an EMBL/GenBank/DDBJ whole genome shotgun (WGS) entry which is preliminary data.</text>
</comment>
<protein>
    <submittedName>
        <fullName evidence="4">HAMP domain protein</fullName>
    </submittedName>
</protein>